<keyword evidence="1" id="KW-0378">Hydrolase</keyword>
<dbReference type="CDD" id="cd00077">
    <property type="entry name" value="HDc"/>
    <property type="match status" value="1"/>
</dbReference>
<dbReference type="InterPro" id="IPR006674">
    <property type="entry name" value="HD_domain"/>
</dbReference>
<feature type="domain" description="HD" evidence="2">
    <location>
        <begin position="158"/>
        <end position="278"/>
    </location>
</feature>
<dbReference type="PANTHER" id="PTHR37294:SF1">
    <property type="entry name" value="3'-5' EXORIBONUCLEASE YHAM"/>
    <property type="match status" value="1"/>
</dbReference>
<evidence type="ECO:0000313" key="3">
    <source>
        <dbReference type="EMBL" id="SFJ82831.1"/>
    </source>
</evidence>
<dbReference type="PROSITE" id="PS51831">
    <property type="entry name" value="HD"/>
    <property type="match status" value="1"/>
</dbReference>
<gene>
    <name evidence="3" type="ORF">SAMN05421852_12525</name>
</gene>
<dbReference type="PANTHER" id="PTHR37294">
    <property type="entry name" value="3'-5' EXORIBONUCLEASE YHAM"/>
    <property type="match status" value="1"/>
</dbReference>
<dbReference type="EMBL" id="FORR01000025">
    <property type="protein sequence ID" value="SFJ82831.1"/>
    <property type="molecule type" value="Genomic_DNA"/>
</dbReference>
<organism evidence="3 4">
    <name type="scientific">Thermoflavimicrobium dichotomicum</name>
    <dbReference type="NCBI Taxonomy" id="46223"/>
    <lineage>
        <taxon>Bacteria</taxon>
        <taxon>Bacillati</taxon>
        <taxon>Bacillota</taxon>
        <taxon>Bacilli</taxon>
        <taxon>Bacillales</taxon>
        <taxon>Thermoactinomycetaceae</taxon>
        <taxon>Thermoflavimicrobium</taxon>
    </lineage>
</organism>
<keyword evidence="4" id="KW-1185">Reference proteome</keyword>
<dbReference type="Pfam" id="PF01966">
    <property type="entry name" value="HD"/>
    <property type="match status" value="1"/>
</dbReference>
<proteinExistence type="predicted"/>
<evidence type="ECO:0000256" key="1">
    <source>
        <dbReference type="ARBA" id="ARBA00022801"/>
    </source>
</evidence>
<dbReference type="InterPro" id="IPR050798">
    <property type="entry name" value="YhaM_exoribonuc/phosphodiest"/>
</dbReference>
<name>A0A1I3ULY6_9BACL</name>
<dbReference type="SUPFAM" id="SSF109604">
    <property type="entry name" value="HD-domain/PDEase-like"/>
    <property type="match status" value="1"/>
</dbReference>
<evidence type="ECO:0000259" key="2">
    <source>
        <dbReference type="PROSITE" id="PS51831"/>
    </source>
</evidence>
<dbReference type="InterPro" id="IPR003607">
    <property type="entry name" value="HD/PDEase_dom"/>
</dbReference>
<dbReference type="OrthoDB" id="9778453at2"/>
<dbReference type="RefSeq" id="WP_093231517.1">
    <property type="nucleotide sequence ID" value="NZ_FORR01000025.1"/>
</dbReference>
<reference evidence="3 4" key="1">
    <citation type="submission" date="2016-10" db="EMBL/GenBank/DDBJ databases">
        <authorList>
            <person name="de Groot N.N."/>
        </authorList>
    </citation>
    <scope>NUCLEOTIDE SEQUENCE [LARGE SCALE GENOMIC DNA]</scope>
    <source>
        <strain evidence="3 4">DSM 44778</strain>
    </source>
</reference>
<dbReference type="Proteomes" id="UP000199545">
    <property type="component" value="Unassembled WGS sequence"/>
</dbReference>
<accession>A0A1I3ULY6</accession>
<sequence length="318" mass="36062">MLKVGDHVNHCFLVVDCQELKTKYGKLYLSLNVKNRLLECGVKIWDWESIKSTLSKHPTTGCFVKITGTVESYQGMIQIKTEQIEVIEEGEVDPSEIYATPGIALEEMENRLKQYLGMIKNPVLKDLCQAVITNKELYQLLITRPAAIRNHHETYHGLLSHIVSMMGAAVALQAHYHFLSLDLLLAGALFHDLGKVVEINDIKEGGYSTKGRLLGHMDIGTALIDRFAEKTGHKGKEEVDLLKHLVLSHHGKLEWGSPIEPRIPEAMALHMIDYMDAQFYNIFKQLKETPPGEWTSNRSQSLFKHSLSPVDQLDHYHK</sequence>
<protein>
    <submittedName>
        <fullName evidence="3">3'-5' exoribonuclease</fullName>
    </submittedName>
</protein>
<dbReference type="AlphaFoldDB" id="A0A1I3ULY6"/>
<dbReference type="Gene3D" id="1.10.3210.10">
    <property type="entry name" value="Hypothetical protein af1432"/>
    <property type="match status" value="1"/>
</dbReference>
<dbReference type="GO" id="GO:0031125">
    <property type="term" value="P:rRNA 3'-end processing"/>
    <property type="evidence" value="ECO:0007669"/>
    <property type="project" value="TreeGrafter"/>
</dbReference>
<dbReference type="STRING" id="46223.SAMN05421852_12525"/>
<evidence type="ECO:0000313" key="4">
    <source>
        <dbReference type="Proteomes" id="UP000199545"/>
    </source>
</evidence>
<dbReference type="GO" id="GO:0016787">
    <property type="term" value="F:hydrolase activity"/>
    <property type="evidence" value="ECO:0007669"/>
    <property type="project" value="UniProtKB-KW"/>
</dbReference>